<dbReference type="Pfam" id="PF00196">
    <property type="entry name" value="GerE"/>
    <property type="match status" value="1"/>
</dbReference>
<keyword evidence="6" id="KW-1185">Reference proteome</keyword>
<dbReference type="GO" id="GO:0006355">
    <property type="term" value="P:regulation of DNA-templated transcription"/>
    <property type="evidence" value="ECO:0007669"/>
    <property type="project" value="InterPro"/>
</dbReference>
<accession>A0A432Z2P2</accession>
<dbReference type="InterPro" id="IPR016032">
    <property type="entry name" value="Sig_transdc_resp-reg_C-effctor"/>
</dbReference>
<dbReference type="PANTHER" id="PTHR44688">
    <property type="entry name" value="DNA-BINDING TRANSCRIPTIONAL ACTIVATOR DEVR_DOSR"/>
    <property type="match status" value="1"/>
</dbReference>
<evidence type="ECO:0000256" key="2">
    <source>
        <dbReference type="ARBA" id="ARBA00023125"/>
    </source>
</evidence>
<protein>
    <submittedName>
        <fullName evidence="5">DNA-binding response regulator</fullName>
    </submittedName>
</protein>
<dbReference type="RefSeq" id="WP_026860621.1">
    <property type="nucleotide sequence ID" value="NZ_PIQE01000003.1"/>
</dbReference>
<dbReference type="STRING" id="1122124.GCA_000423165_01892"/>
<proteinExistence type="predicted"/>
<keyword evidence="2 5" id="KW-0238">DNA-binding</keyword>
<feature type="domain" description="HTH luxR-type" evidence="4">
    <location>
        <begin position="247"/>
        <end position="312"/>
    </location>
</feature>
<dbReference type="PROSITE" id="PS50043">
    <property type="entry name" value="HTH_LUXR_2"/>
    <property type="match status" value="1"/>
</dbReference>
<dbReference type="GO" id="GO:0003677">
    <property type="term" value="F:DNA binding"/>
    <property type="evidence" value="ECO:0007669"/>
    <property type="project" value="UniProtKB-KW"/>
</dbReference>
<dbReference type="EMBL" id="PIQE01000003">
    <property type="protein sequence ID" value="RUO72151.1"/>
    <property type="molecule type" value="Genomic_DNA"/>
</dbReference>
<organism evidence="5 6">
    <name type="scientific">Pseudidiomarina sediminum</name>
    <dbReference type="NCBI Taxonomy" id="431675"/>
    <lineage>
        <taxon>Bacteria</taxon>
        <taxon>Pseudomonadati</taxon>
        <taxon>Pseudomonadota</taxon>
        <taxon>Gammaproteobacteria</taxon>
        <taxon>Alteromonadales</taxon>
        <taxon>Idiomarinaceae</taxon>
        <taxon>Pseudidiomarina</taxon>
    </lineage>
</organism>
<evidence type="ECO:0000313" key="5">
    <source>
        <dbReference type="EMBL" id="RUO72151.1"/>
    </source>
</evidence>
<dbReference type="SMART" id="SM00421">
    <property type="entry name" value="HTH_LUXR"/>
    <property type="match status" value="1"/>
</dbReference>
<keyword evidence="1" id="KW-0805">Transcription regulation</keyword>
<dbReference type="AlphaFoldDB" id="A0A432Z2P2"/>
<dbReference type="PRINTS" id="PR00038">
    <property type="entry name" value="HTHLUXR"/>
</dbReference>
<evidence type="ECO:0000256" key="3">
    <source>
        <dbReference type="ARBA" id="ARBA00023163"/>
    </source>
</evidence>
<evidence type="ECO:0000256" key="1">
    <source>
        <dbReference type="ARBA" id="ARBA00023015"/>
    </source>
</evidence>
<dbReference type="Proteomes" id="UP000287022">
    <property type="component" value="Unassembled WGS sequence"/>
</dbReference>
<dbReference type="Gene3D" id="1.10.10.10">
    <property type="entry name" value="Winged helix-like DNA-binding domain superfamily/Winged helix DNA-binding domain"/>
    <property type="match status" value="1"/>
</dbReference>
<sequence>MNRPDKRISEFIISMHDASMYLSASEFQEWTLKEIQSLIDFDFAIWGSGDGRSRQLHTATILHQVDSLFDTWEEVKHEDPYANLVIANTGKTWNSKVLPKFHHCRAYDEHWGRYDAKQLISTMEIDPKTGLHIFVTLARDTLENDFSQADMALKNVITQHLFLAARHNDMHNLRSQQAPAAFVDRHGLLNAALPEFIALLTNEWGRKAKQQLPAEVTEALWTKGCYRNPRIVINAQRFKNRLLVRAGICAAVSLSAREQDVAWAYVKGHTHKEVARLLDISPTTVRTHIARIYQKLEVSDKAELASWLHSNRFLL</sequence>
<dbReference type="CDD" id="cd06170">
    <property type="entry name" value="LuxR_C_like"/>
    <property type="match status" value="1"/>
</dbReference>
<gene>
    <name evidence="5" type="ORF">CWI80_10140</name>
</gene>
<evidence type="ECO:0000313" key="6">
    <source>
        <dbReference type="Proteomes" id="UP000287022"/>
    </source>
</evidence>
<dbReference type="PANTHER" id="PTHR44688:SF16">
    <property type="entry name" value="DNA-BINDING TRANSCRIPTIONAL ACTIVATOR DEVR_DOSR"/>
    <property type="match status" value="1"/>
</dbReference>
<dbReference type="SUPFAM" id="SSF46894">
    <property type="entry name" value="C-terminal effector domain of the bipartite response regulators"/>
    <property type="match status" value="1"/>
</dbReference>
<evidence type="ECO:0000259" key="4">
    <source>
        <dbReference type="PROSITE" id="PS50043"/>
    </source>
</evidence>
<keyword evidence="3" id="KW-0804">Transcription</keyword>
<dbReference type="InterPro" id="IPR000792">
    <property type="entry name" value="Tscrpt_reg_LuxR_C"/>
</dbReference>
<name>A0A432Z2P2_9GAMM</name>
<reference evidence="6" key="1">
    <citation type="journal article" date="2018" name="Front. Microbiol.">
        <title>Genome-Based Analysis Reveals the Taxonomy and Diversity of the Family Idiomarinaceae.</title>
        <authorList>
            <person name="Liu Y."/>
            <person name="Lai Q."/>
            <person name="Shao Z."/>
        </authorList>
    </citation>
    <scope>NUCLEOTIDE SEQUENCE [LARGE SCALE GENOMIC DNA]</scope>
    <source>
        <strain evidence="6">c121</strain>
    </source>
</reference>
<comment type="caution">
    <text evidence="5">The sequence shown here is derived from an EMBL/GenBank/DDBJ whole genome shotgun (WGS) entry which is preliminary data.</text>
</comment>
<dbReference type="InterPro" id="IPR036388">
    <property type="entry name" value="WH-like_DNA-bd_sf"/>
</dbReference>